<comment type="caution">
    <text evidence="3">The sequence shown here is derived from an EMBL/GenBank/DDBJ whole genome shotgun (WGS) entry which is preliminary data.</text>
</comment>
<dbReference type="AlphaFoldDB" id="A0A1F5L3U2"/>
<feature type="region of interest" description="Disordered" evidence="1">
    <location>
        <begin position="59"/>
        <end position="87"/>
    </location>
</feature>
<dbReference type="Proteomes" id="UP000177622">
    <property type="component" value="Unassembled WGS sequence"/>
</dbReference>
<reference evidence="3 4" key="1">
    <citation type="journal article" date="2016" name="Sci. Rep.">
        <title>Penicillium arizonense, a new, genome sequenced fungal species, reveals a high chemical diversity in secreted metabolites.</title>
        <authorList>
            <person name="Grijseels S."/>
            <person name="Nielsen J.C."/>
            <person name="Randelovic M."/>
            <person name="Nielsen J."/>
            <person name="Nielsen K.F."/>
            <person name="Workman M."/>
            <person name="Frisvad J.C."/>
        </authorList>
    </citation>
    <scope>NUCLEOTIDE SEQUENCE [LARGE SCALE GENOMIC DNA]</scope>
    <source>
        <strain evidence="3 4">CBS 141311</strain>
    </source>
</reference>
<protein>
    <recommendedName>
        <fullName evidence="2">Myb-like DNA-binding domain-containing protein</fullName>
    </recommendedName>
</protein>
<dbReference type="OrthoDB" id="3944408at2759"/>
<gene>
    <name evidence="3" type="ORF">PENARI_c041G07907</name>
</gene>
<dbReference type="STRING" id="1835702.A0A1F5L3U2"/>
<name>A0A1F5L3U2_PENAI</name>
<feature type="compositionally biased region" description="Polar residues" evidence="1">
    <location>
        <begin position="370"/>
        <end position="379"/>
    </location>
</feature>
<feature type="compositionally biased region" description="Low complexity" evidence="1">
    <location>
        <begin position="462"/>
        <end position="471"/>
    </location>
</feature>
<accession>A0A1F5L3U2</accession>
<dbReference type="GeneID" id="34581859"/>
<evidence type="ECO:0000313" key="3">
    <source>
        <dbReference type="EMBL" id="OGE47581.1"/>
    </source>
</evidence>
<evidence type="ECO:0000259" key="2">
    <source>
        <dbReference type="Pfam" id="PF22980"/>
    </source>
</evidence>
<keyword evidence="4" id="KW-1185">Reference proteome</keyword>
<feature type="region of interest" description="Disordered" evidence="1">
    <location>
        <begin position="462"/>
        <end position="484"/>
    </location>
</feature>
<evidence type="ECO:0000256" key="1">
    <source>
        <dbReference type="SAM" id="MobiDB-lite"/>
    </source>
</evidence>
<sequence length="548" mass="62047">MGQRHKVLETDNPTAKFLYTIIKQLDLKSINWNRVASDLEISNGHAARMRYSRFRQQMDGTTGVTRAKRKSKKGKAVEPPPEMQAVSPMDLSMMPKMEPVDSSLHSTPFFKSESRIQGYPSTQEFANYPPQSMPDNSIQSYLYLPQDFASRGFQYASRMPSGLPLVSSGTSFMNPYQSPEISTSYPYVLTTGQTDFDTQDFGMQLPLSSFGPTISWEPRPSSHEGLDMVKLEEGQSSKARALDLGDQLGKLPIQAVDRSMDDVIDLPDHHTQTQHPIHHPAQSFTNRQVNPTAHHQVQRIVDRYLDHAQQQIQNTTEPHAQYPSQRPAQNQNNRHVDLPAQLQAQQMADHNPHLIQEQAEEIGGNRVDTPDQQQTQPMAQNPAPSPVKHSVDQSAKQPVRTPDPRPVEMSVPITSQQPLLELAKPVQQAVQQHIRQPAQTPDQNSTQKVAQYALQQLVQQPVQTPTQGPAQNPAQNPAQHPAQHPAQEIVDEEIDYPFRYTVQQSGQNASRDRKNRGQSSNLRQRKIEQASETQMWFKAQQIRYFYDY</sequence>
<proteinExistence type="predicted"/>
<dbReference type="RefSeq" id="XP_022483040.1">
    <property type="nucleotide sequence ID" value="XM_022637125.1"/>
</dbReference>
<dbReference type="EMBL" id="LXJU01000041">
    <property type="protein sequence ID" value="OGE47581.1"/>
    <property type="molecule type" value="Genomic_DNA"/>
</dbReference>
<feature type="region of interest" description="Disordered" evidence="1">
    <location>
        <begin position="365"/>
        <end position="410"/>
    </location>
</feature>
<dbReference type="Pfam" id="PF22980">
    <property type="entry name" value="Myb_DNA-bind_8"/>
    <property type="match status" value="1"/>
</dbReference>
<feature type="domain" description="Myb-like DNA-binding" evidence="2">
    <location>
        <begin position="12"/>
        <end position="59"/>
    </location>
</feature>
<evidence type="ECO:0000313" key="4">
    <source>
        <dbReference type="Proteomes" id="UP000177622"/>
    </source>
</evidence>
<feature type="region of interest" description="Disordered" evidence="1">
    <location>
        <begin position="502"/>
        <end position="529"/>
    </location>
</feature>
<dbReference type="InterPro" id="IPR054505">
    <property type="entry name" value="Myb_DNA-bind_8"/>
</dbReference>
<organism evidence="3 4">
    <name type="scientific">Penicillium arizonense</name>
    <dbReference type="NCBI Taxonomy" id="1835702"/>
    <lineage>
        <taxon>Eukaryota</taxon>
        <taxon>Fungi</taxon>
        <taxon>Dikarya</taxon>
        <taxon>Ascomycota</taxon>
        <taxon>Pezizomycotina</taxon>
        <taxon>Eurotiomycetes</taxon>
        <taxon>Eurotiomycetidae</taxon>
        <taxon>Eurotiales</taxon>
        <taxon>Aspergillaceae</taxon>
        <taxon>Penicillium</taxon>
    </lineage>
</organism>